<dbReference type="RefSeq" id="XP_009175113.1">
    <property type="nucleotide sequence ID" value="XM_009176849.1"/>
</dbReference>
<dbReference type="InterPro" id="IPR003877">
    <property type="entry name" value="SPRY_dom"/>
</dbReference>
<dbReference type="CTD" id="20324638"/>
<dbReference type="InterPro" id="IPR013320">
    <property type="entry name" value="ConA-like_dom_sf"/>
</dbReference>
<dbReference type="InterPro" id="IPR043988">
    <property type="entry name" value="CCZ1/INTU_longin_2"/>
</dbReference>
<evidence type="ECO:0000256" key="1">
    <source>
        <dbReference type="ARBA" id="ARBA00005352"/>
    </source>
</evidence>
<evidence type="ECO:0000313" key="5">
    <source>
        <dbReference type="Proteomes" id="UP000054324"/>
    </source>
</evidence>
<evidence type="ECO:0000259" key="3">
    <source>
        <dbReference type="PROSITE" id="PS50188"/>
    </source>
</evidence>
<dbReference type="InterPro" id="IPR043987">
    <property type="entry name" value="CCZ1/INTU/HSP4_longin_1"/>
</dbReference>
<dbReference type="Proteomes" id="UP000054324">
    <property type="component" value="Unassembled WGS sequence"/>
</dbReference>
<dbReference type="PROSITE" id="PS50188">
    <property type="entry name" value="B302_SPRY"/>
    <property type="match status" value="1"/>
</dbReference>
<dbReference type="GO" id="GO:0035658">
    <property type="term" value="C:Mon1-Ccz1 complex"/>
    <property type="evidence" value="ECO:0007669"/>
    <property type="project" value="InterPro"/>
</dbReference>
<dbReference type="InterPro" id="IPR001870">
    <property type="entry name" value="B30.2/SPRY"/>
</dbReference>
<gene>
    <name evidence="4" type="ORF">T265_10470</name>
</gene>
<dbReference type="OrthoDB" id="240546at2759"/>
<dbReference type="GO" id="GO:0016192">
    <property type="term" value="P:vesicle-mediated transport"/>
    <property type="evidence" value="ECO:0007669"/>
    <property type="project" value="InterPro"/>
</dbReference>
<dbReference type="CDD" id="cd12880">
    <property type="entry name" value="SPRYD7"/>
    <property type="match status" value="1"/>
</dbReference>
<protein>
    <recommendedName>
        <fullName evidence="2">SPRY domain-containing protein 7</fullName>
    </recommendedName>
</protein>
<dbReference type="PANTHER" id="PTHR13056:SF0">
    <property type="entry name" value="VACUOLAR FUSION PROTEIN CCZ1 HOMOLOG-RELATED"/>
    <property type="match status" value="1"/>
</dbReference>
<dbReference type="PANTHER" id="PTHR13056">
    <property type="entry name" value="VACUOLAR FUSION PROTEIN CCZ1 HOMOLOG-RELATED"/>
    <property type="match status" value="1"/>
</dbReference>
<evidence type="ECO:0000313" key="4">
    <source>
        <dbReference type="EMBL" id="KER21137.1"/>
    </source>
</evidence>
<dbReference type="AlphaFoldDB" id="A0A074Z6F6"/>
<dbReference type="SUPFAM" id="SSF49899">
    <property type="entry name" value="Concanavalin A-like lectins/glucanases"/>
    <property type="match status" value="1"/>
</dbReference>
<reference evidence="4 5" key="1">
    <citation type="submission" date="2013-11" db="EMBL/GenBank/DDBJ databases">
        <title>Opisthorchis viverrini - life in the bile duct.</title>
        <authorList>
            <person name="Young N.D."/>
            <person name="Nagarajan N."/>
            <person name="Lin S.J."/>
            <person name="Korhonen P.K."/>
            <person name="Jex A.R."/>
            <person name="Hall R.S."/>
            <person name="Safavi-Hemami H."/>
            <person name="Kaewkong W."/>
            <person name="Bertrand D."/>
            <person name="Gao S."/>
            <person name="Seet Q."/>
            <person name="Wongkham S."/>
            <person name="Teh B.T."/>
            <person name="Wongkham C."/>
            <person name="Intapan P.M."/>
            <person name="Maleewong W."/>
            <person name="Yang X."/>
            <person name="Hu M."/>
            <person name="Wang Z."/>
            <person name="Hofmann A."/>
            <person name="Sternberg P.W."/>
            <person name="Tan P."/>
            <person name="Wang J."/>
            <person name="Gasser R.B."/>
        </authorList>
    </citation>
    <scope>NUCLEOTIDE SEQUENCE [LARGE SCALE GENOMIC DNA]</scope>
</reference>
<dbReference type="STRING" id="6198.A0A074Z6F6"/>
<sequence length="734" mass="82866">MFTIDRLRLSELFIYYPHLCQREGDEHKKLLYFFPHNTSMNERLKSLGLCEAVMSFTRFFDSACQTLQTSSTRRYFHPLTNDIWAVMSVMLPPKAKLTQDHAYHIDGDCHVNDQVLSTVLSTACETFELFNGKIPALLDTEGLDILKQRLDHFFSRYLRTMLFEHCDLLDCFNGIQFTATDPADFARVQGLVNRIRYAFRSIRHVSFFYDGRLVQSTLELSYARHLYHYLNSFLFVEQPDLTHTAAAVKTKHLGRFLVGPKTLSDTAESVQCPVLCSPCSNLPDCQLVTYQALRAVLCLVVRGINPIPMDFFVRFDAMVGPRLTILADKLAGHQSSSLVGGSVFPLQFTEDSLFTSAVTLSALGGSSTPDDGPSLATEDFCEQDLSSVPKLGRSRFIYWNASTYAVMTTLHVYTGSGRRQINGAKPLLDLMVNLRNELLLRPSSWHEEITVRLDPCVWLVARRSNGREIYMLFMRKQESLIKLDAAMLPKESTRTEIPPDCSGLDRASRDAEIGFEPRTFLSPFFDFLGCCQRLTYFPDDEFNLSAPREPLPEVKLDLSSAGPTVVLLKNCLRICGHGCARSVVPILQDKAYFEVKIQCTGRWAVGLCSSKTQLSSVENLGIDKASWVVREDSCVWYSGVKLARLQTPLEEGNVLGLTYDHVELRFYVNGAATGLINEQSAQSMEGWTGMKGILYPVVGVAENAVLDVGFNRRHFYFPPPQPDFKEIQFEKELL</sequence>
<proteinExistence type="inferred from homology"/>
<dbReference type="Pfam" id="PF00622">
    <property type="entry name" value="SPRY"/>
    <property type="match status" value="1"/>
</dbReference>
<name>A0A074Z6F6_OPIVI</name>
<dbReference type="SMART" id="SM00449">
    <property type="entry name" value="SPRY"/>
    <property type="match status" value="1"/>
</dbReference>
<keyword evidence="5" id="KW-1185">Reference proteome</keyword>
<dbReference type="GeneID" id="20324638"/>
<dbReference type="EMBL" id="KL596991">
    <property type="protein sequence ID" value="KER21137.1"/>
    <property type="molecule type" value="Genomic_DNA"/>
</dbReference>
<dbReference type="Gene3D" id="2.60.120.920">
    <property type="match status" value="1"/>
</dbReference>
<dbReference type="InterPro" id="IPR035766">
    <property type="entry name" value="SPRYD7"/>
</dbReference>
<dbReference type="Pfam" id="PF19032">
    <property type="entry name" value="Intu_longin_2"/>
    <property type="match status" value="1"/>
</dbReference>
<dbReference type="KEGG" id="ovi:T265_10470"/>
<comment type="similarity">
    <text evidence="1">Belongs to the CCZ1 family.</text>
</comment>
<accession>A0A074Z6F6</accession>
<feature type="domain" description="B30.2/SPRY" evidence="3">
    <location>
        <begin position="517"/>
        <end position="715"/>
    </location>
</feature>
<dbReference type="InterPro" id="IPR043136">
    <property type="entry name" value="B30.2/SPRY_sf"/>
</dbReference>
<dbReference type="InterPro" id="IPR013176">
    <property type="entry name" value="Ccz1"/>
</dbReference>
<organism evidence="4 5">
    <name type="scientific">Opisthorchis viverrini</name>
    <name type="common">Southeast Asian liver fluke</name>
    <dbReference type="NCBI Taxonomy" id="6198"/>
    <lineage>
        <taxon>Eukaryota</taxon>
        <taxon>Metazoa</taxon>
        <taxon>Spiralia</taxon>
        <taxon>Lophotrochozoa</taxon>
        <taxon>Platyhelminthes</taxon>
        <taxon>Trematoda</taxon>
        <taxon>Digenea</taxon>
        <taxon>Opisthorchiida</taxon>
        <taxon>Opisthorchiata</taxon>
        <taxon>Opisthorchiidae</taxon>
        <taxon>Opisthorchis</taxon>
    </lineage>
</organism>
<evidence type="ECO:0000256" key="2">
    <source>
        <dbReference type="ARBA" id="ARBA00021772"/>
    </source>
</evidence>
<dbReference type="Pfam" id="PF19031">
    <property type="entry name" value="Intu_longin_1"/>
    <property type="match status" value="1"/>
</dbReference>